<keyword evidence="3" id="KW-0472">Membrane</keyword>
<dbReference type="SMART" id="SM00267">
    <property type="entry name" value="GGDEF"/>
    <property type="match status" value="1"/>
</dbReference>
<dbReference type="InterPro" id="IPR050469">
    <property type="entry name" value="Diguanylate_Cyclase"/>
</dbReference>
<dbReference type="SMART" id="SM00062">
    <property type="entry name" value="PBPb"/>
    <property type="match status" value="1"/>
</dbReference>
<keyword evidence="3" id="KW-0812">Transmembrane</keyword>
<evidence type="ECO:0000256" key="1">
    <source>
        <dbReference type="ARBA" id="ARBA00012528"/>
    </source>
</evidence>
<dbReference type="PROSITE" id="PS50887">
    <property type="entry name" value="GGDEF"/>
    <property type="match status" value="1"/>
</dbReference>
<organism evidence="5 6">
    <name type="scientific">Shewanella sairae</name>
    <dbReference type="NCBI Taxonomy" id="190310"/>
    <lineage>
        <taxon>Bacteria</taxon>
        <taxon>Pseudomonadati</taxon>
        <taxon>Pseudomonadota</taxon>
        <taxon>Gammaproteobacteria</taxon>
        <taxon>Alteromonadales</taxon>
        <taxon>Shewanellaceae</taxon>
        <taxon>Shewanella</taxon>
    </lineage>
</organism>
<dbReference type="InterPro" id="IPR000160">
    <property type="entry name" value="GGDEF_dom"/>
</dbReference>
<dbReference type="InterPro" id="IPR001638">
    <property type="entry name" value="Solute-binding_3/MltF_N"/>
</dbReference>
<protein>
    <recommendedName>
        <fullName evidence="1">diguanylate cyclase</fullName>
        <ecNumber evidence="1">2.7.7.65</ecNumber>
    </recommendedName>
</protein>
<sequence>MSLFLGLISKPASADAIIPDQDIHHAATLVVANSKAWKPFSYIDKSGEPKGLLVDLWKEFGRVNNINVAFKLTDWNKSLELVRQGKADVHAGLLWSSERAQFLDFGNKLANLDGQLFLEKKLLSQSIDDIFNNEPLGVVKGSYEDSFIRHEFPQATLIVFDNNQEMLDAALSHKINGFIADFQIANFYLFTANEQGAFSPAKHLYTESMRPAVAKGNYALLSYVKEGFSKLDKDTLNRIQRKWLHVETVYPSYLLPIVISTAVIIIVLYIVQLKVTVAKRTKALNLANQELKLLAAQDPLTGISNRRFFTAALESQNRSRETGMTLMLFDIDKFKSVNDSYGHHIGDQALQAIVNVIRPRLCEKAVFGRIGGEEFSIFLTSLNKSQAFEFANLIQSCVEKSPIKTDIGEINITISLGAIYTERQDISCTDLMTQADLLMYRAKNQGRNCSEYKEV</sequence>
<dbReference type="InterPro" id="IPR029787">
    <property type="entry name" value="Nucleotide_cyclase"/>
</dbReference>
<comment type="caution">
    <text evidence="5">The sequence shown here is derived from an EMBL/GenBank/DDBJ whole genome shotgun (WGS) entry which is preliminary data.</text>
</comment>
<dbReference type="Proteomes" id="UP000887104">
    <property type="component" value="Unassembled WGS sequence"/>
</dbReference>
<reference evidence="5" key="1">
    <citation type="submission" date="2021-05" db="EMBL/GenBank/DDBJ databases">
        <title>Molecular characterization for Shewanella algae harboring chromosomal blaOXA-55-like strains isolated from clinical and environment sample.</title>
        <authorList>
            <person name="Ohama Y."/>
            <person name="Aoki K."/>
            <person name="Harada S."/>
            <person name="Moriya K."/>
            <person name="Ishii Y."/>
            <person name="Tateda K."/>
        </authorList>
    </citation>
    <scope>NUCLEOTIDE SEQUENCE</scope>
    <source>
        <strain evidence="5">JCM 11563</strain>
    </source>
</reference>
<gene>
    <name evidence="5" type="ORF">TUM4438_42190</name>
</gene>
<dbReference type="PANTHER" id="PTHR45138">
    <property type="entry name" value="REGULATORY COMPONENTS OF SENSORY TRANSDUCTION SYSTEM"/>
    <property type="match status" value="1"/>
</dbReference>
<dbReference type="Pfam" id="PF00497">
    <property type="entry name" value="SBP_bac_3"/>
    <property type="match status" value="1"/>
</dbReference>
<dbReference type="SUPFAM" id="SSF55073">
    <property type="entry name" value="Nucleotide cyclase"/>
    <property type="match status" value="1"/>
</dbReference>
<dbReference type="CDD" id="cd13706">
    <property type="entry name" value="PBP2_HisK_like_1"/>
    <property type="match status" value="1"/>
</dbReference>
<dbReference type="Pfam" id="PF00990">
    <property type="entry name" value="GGDEF"/>
    <property type="match status" value="1"/>
</dbReference>
<dbReference type="PANTHER" id="PTHR45138:SF9">
    <property type="entry name" value="DIGUANYLATE CYCLASE DGCM-RELATED"/>
    <property type="match status" value="1"/>
</dbReference>
<evidence type="ECO:0000259" key="4">
    <source>
        <dbReference type="PROSITE" id="PS50887"/>
    </source>
</evidence>
<comment type="catalytic activity">
    <reaction evidence="2">
        <text>2 GTP = 3',3'-c-di-GMP + 2 diphosphate</text>
        <dbReference type="Rhea" id="RHEA:24898"/>
        <dbReference type="ChEBI" id="CHEBI:33019"/>
        <dbReference type="ChEBI" id="CHEBI:37565"/>
        <dbReference type="ChEBI" id="CHEBI:58805"/>
        <dbReference type="EC" id="2.7.7.65"/>
    </reaction>
</comment>
<proteinExistence type="predicted"/>
<dbReference type="Gene3D" id="3.30.70.270">
    <property type="match status" value="1"/>
</dbReference>
<feature type="domain" description="GGDEF" evidence="4">
    <location>
        <begin position="322"/>
        <end position="455"/>
    </location>
</feature>
<dbReference type="SUPFAM" id="SSF53850">
    <property type="entry name" value="Periplasmic binding protein-like II"/>
    <property type="match status" value="1"/>
</dbReference>
<evidence type="ECO:0000313" key="6">
    <source>
        <dbReference type="Proteomes" id="UP000887104"/>
    </source>
</evidence>
<keyword evidence="6" id="KW-1185">Reference proteome</keyword>
<evidence type="ECO:0000256" key="3">
    <source>
        <dbReference type="SAM" id="Phobius"/>
    </source>
</evidence>
<keyword evidence="3" id="KW-1133">Transmembrane helix</keyword>
<dbReference type="InterPro" id="IPR043128">
    <property type="entry name" value="Rev_trsase/Diguanyl_cyclase"/>
</dbReference>
<dbReference type="EC" id="2.7.7.65" evidence="1"/>
<feature type="transmembrane region" description="Helical" evidence="3">
    <location>
        <begin position="250"/>
        <end position="271"/>
    </location>
</feature>
<evidence type="ECO:0000256" key="2">
    <source>
        <dbReference type="ARBA" id="ARBA00034247"/>
    </source>
</evidence>
<dbReference type="CDD" id="cd01949">
    <property type="entry name" value="GGDEF"/>
    <property type="match status" value="1"/>
</dbReference>
<dbReference type="Gene3D" id="3.40.190.10">
    <property type="entry name" value="Periplasmic binding protein-like II"/>
    <property type="match status" value="2"/>
</dbReference>
<dbReference type="EMBL" id="BPEY01000126">
    <property type="protein sequence ID" value="GIU51687.1"/>
    <property type="molecule type" value="Genomic_DNA"/>
</dbReference>
<accession>A0ABQ4PR56</accession>
<dbReference type="NCBIfam" id="TIGR00254">
    <property type="entry name" value="GGDEF"/>
    <property type="match status" value="1"/>
</dbReference>
<evidence type="ECO:0000313" key="5">
    <source>
        <dbReference type="EMBL" id="GIU51687.1"/>
    </source>
</evidence>
<name>A0ABQ4PR56_9GAMM</name>